<evidence type="ECO:0000313" key="2">
    <source>
        <dbReference type="EMBL" id="TQL56768.1"/>
    </source>
</evidence>
<keyword evidence="2" id="KW-0808">Transferase</keyword>
<dbReference type="InterPro" id="IPR023631">
    <property type="entry name" value="Amidase_dom"/>
</dbReference>
<accession>A0A542Z8T9</accession>
<organism evidence="2 3">
    <name type="scientific">Oryzihumus leptocrescens</name>
    <dbReference type="NCBI Taxonomy" id="297536"/>
    <lineage>
        <taxon>Bacteria</taxon>
        <taxon>Bacillati</taxon>
        <taxon>Actinomycetota</taxon>
        <taxon>Actinomycetes</taxon>
        <taxon>Micrococcales</taxon>
        <taxon>Intrasporangiaceae</taxon>
        <taxon>Oryzihumus</taxon>
    </lineage>
</organism>
<dbReference type="RefSeq" id="WP_221632661.1">
    <property type="nucleotide sequence ID" value="NZ_VFOQ01000002.1"/>
</dbReference>
<evidence type="ECO:0000313" key="3">
    <source>
        <dbReference type="Proteomes" id="UP000319514"/>
    </source>
</evidence>
<dbReference type="PANTHER" id="PTHR11895">
    <property type="entry name" value="TRANSAMIDASE"/>
    <property type="match status" value="1"/>
</dbReference>
<comment type="caution">
    <text evidence="2">The sequence shown here is derived from an EMBL/GenBank/DDBJ whole genome shotgun (WGS) entry which is preliminary data.</text>
</comment>
<dbReference type="Pfam" id="PF01425">
    <property type="entry name" value="Amidase"/>
    <property type="match status" value="1"/>
</dbReference>
<proteinExistence type="predicted"/>
<dbReference type="AlphaFoldDB" id="A0A542Z8T9"/>
<sequence>MDHTFPPARGLVQEVAALGAAADLGEHAATAVQRVDAHDPVLQAFVPEPDRCGRVLAEAGRLTRRWSRGPERPSLFGATVGVKDVVRVDGLATTAGSTLPPKVLAGPEATVVRRLREAGALVLGKTVTAEFAHAAPGPTRNPLALDHTPGGSSSGSAAAVAAGLVTLGVGTQTVGSTIRPAAYCGVTGYRPTHGRIPVDGVIANAPSFDVVGLLARGVADVALAASVVVDGWTPAVVPGRPLVVGVPEGPYLDLVSEEGRAGYDAALERLRDAGVEVRRVPALGDLEALAQRQVDVGRYEIARTHAVWFAAHAERYRPETVAAIRQGQTVTRQEYDEALAGCAVHRAGLVARMDAEGLDLWVAPSAVGPAPKGLADTGSSVMSLPWSQAGLPAVGLPAGCAPGGLPLGLQCVARPGADEQLLAWAEAVLEPALLSRPARGGC</sequence>
<dbReference type="PANTHER" id="PTHR11895:SF67">
    <property type="entry name" value="AMIDASE DOMAIN-CONTAINING PROTEIN"/>
    <property type="match status" value="1"/>
</dbReference>
<feature type="domain" description="Amidase" evidence="1">
    <location>
        <begin position="30"/>
        <end position="422"/>
    </location>
</feature>
<protein>
    <submittedName>
        <fullName evidence="2">Asp-tRNA(Asn)/Glu-tRNA(Gln) amidotransferase A subunit family amidase</fullName>
    </submittedName>
</protein>
<dbReference type="Proteomes" id="UP000319514">
    <property type="component" value="Unassembled WGS sequence"/>
</dbReference>
<reference evidence="2 3" key="1">
    <citation type="submission" date="2019-06" db="EMBL/GenBank/DDBJ databases">
        <title>Sequencing the genomes of 1000 actinobacteria strains.</title>
        <authorList>
            <person name="Klenk H.-P."/>
        </authorList>
    </citation>
    <scope>NUCLEOTIDE SEQUENCE [LARGE SCALE GENOMIC DNA]</scope>
    <source>
        <strain evidence="2 3">DSM 18082</strain>
    </source>
</reference>
<dbReference type="Gene3D" id="3.90.1300.10">
    <property type="entry name" value="Amidase signature (AS) domain"/>
    <property type="match status" value="1"/>
</dbReference>
<dbReference type="PROSITE" id="PS00141">
    <property type="entry name" value="ASP_PROTEASE"/>
    <property type="match status" value="1"/>
</dbReference>
<keyword evidence="3" id="KW-1185">Reference proteome</keyword>
<dbReference type="SUPFAM" id="SSF75304">
    <property type="entry name" value="Amidase signature (AS) enzymes"/>
    <property type="match status" value="1"/>
</dbReference>
<dbReference type="InterPro" id="IPR001969">
    <property type="entry name" value="Aspartic_peptidase_AS"/>
</dbReference>
<dbReference type="InterPro" id="IPR036928">
    <property type="entry name" value="AS_sf"/>
</dbReference>
<dbReference type="GO" id="GO:0016740">
    <property type="term" value="F:transferase activity"/>
    <property type="evidence" value="ECO:0007669"/>
    <property type="project" value="UniProtKB-KW"/>
</dbReference>
<gene>
    <name evidence="2" type="ORF">FB474_3529</name>
</gene>
<dbReference type="GO" id="GO:0004190">
    <property type="term" value="F:aspartic-type endopeptidase activity"/>
    <property type="evidence" value="ECO:0007669"/>
    <property type="project" value="InterPro"/>
</dbReference>
<evidence type="ECO:0000259" key="1">
    <source>
        <dbReference type="Pfam" id="PF01425"/>
    </source>
</evidence>
<name>A0A542Z8T9_9MICO</name>
<dbReference type="InterPro" id="IPR000120">
    <property type="entry name" value="Amidase"/>
</dbReference>
<dbReference type="GO" id="GO:0006508">
    <property type="term" value="P:proteolysis"/>
    <property type="evidence" value="ECO:0007669"/>
    <property type="project" value="InterPro"/>
</dbReference>
<dbReference type="EMBL" id="VFOQ01000002">
    <property type="protein sequence ID" value="TQL56768.1"/>
    <property type="molecule type" value="Genomic_DNA"/>
</dbReference>